<sequence length="363" mass="39819">MAPRKNLSTFPASPMSPGLQPPPPPPPSTINFPVTNSTHPQPTPNPRPHGATPTCPTQLDSTTHHALPPNSPKPVYMVKWSKKSIMSAVDNNQLLSVYVENLPSQWDIADILSVLTTIGEVIDIYIPASTSVWIQDYFSTLKPWQPKDEARNRKYWVQLKEVPLRAWCKDFFSSICSRIGNLVKLVKTTESRTYLEHAYLQVLTSASKPLSWEVNVDINKVNYKILCSELPEACIPGSKPPSKIQTVDDLISFNPDSPSLSSCPARATNSIFAAHSPGLVGHQEREKAASLGSDPFQLVGVIEKDNAQNRTCHPSRGFPPIVSPHSVSNINNNCSQHSIPGSRGSPTGSDKENLSPLSCYPCE</sequence>
<evidence type="ECO:0000313" key="3">
    <source>
        <dbReference type="Proteomes" id="UP001141552"/>
    </source>
</evidence>
<keyword evidence="3" id="KW-1185">Reference proteome</keyword>
<evidence type="ECO:0000256" key="1">
    <source>
        <dbReference type="SAM" id="MobiDB-lite"/>
    </source>
</evidence>
<feature type="compositionally biased region" description="Pro residues" evidence="1">
    <location>
        <begin position="19"/>
        <end position="28"/>
    </location>
</feature>
<comment type="caution">
    <text evidence="2">The sequence shown here is derived from an EMBL/GenBank/DDBJ whole genome shotgun (WGS) entry which is preliminary data.</text>
</comment>
<dbReference type="EMBL" id="JAKUCV010007521">
    <property type="protein sequence ID" value="KAJ4823111.1"/>
    <property type="molecule type" value="Genomic_DNA"/>
</dbReference>
<accession>A0A9Q0IYD0</accession>
<feature type="region of interest" description="Disordered" evidence="1">
    <location>
        <begin position="1"/>
        <end position="70"/>
    </location>
</feature>
<feature type="compositionally biased region" description="Polar residues" evidence="1">
    <location>
        <begin position="1"/>
        <end position="10"/>
    </location>
</feature>
<dbReference type="PANTHER" id="PTHR31286">
    <property type="entry name" value="GLYCINE-RICH CELL WALL STRUCTURAL PROTEIN 1.8-LIKE"/>
    <property type="match status" value="1"/>
</dbReference>
<proteinExistence type="predicted"/>
<evidence type="ECO:0000313" key="2">
    <source>
        <dbReference type="EMBL" id="KAJ4823111.1"/>
    </source>
</evidence>
<name>A0A9Q0IYD0_9ROSI</name>
<dbReference type="OrthoDB" id="1749483at2759"/>
<feature type="region of interest" description="Disordered" evidence="1">
    <location>
        <begin position="309"/>
        <end position="363"/>
    </location>
</feature>
<reference evidence="2" key="1">
    <citation type="submission" date="2022-02" db="EMBL/GenBank/DDBJ databases">
        <authorList>
            <person name="Henning P.M."/>
            <person name="McCubbin A.G."/>
            <person name="Shore J.S."/>
        </authorList>
    </citation>
    <scope>NUCLEOTIDE SEQUENCE</scope>
    <source>
        <strain evidence="2">F60SS</strain>
        <tissue evidence="2">Leaves</tissue>
    </source>
</reference>
<feature type="compositionally biased region" description="Polar residues" evidence="1">
    <location>
        <begin position="325"/>
        <end position="348"/>
    </location>
</feature>
<dbReference type="InterPro" id="IPR040256">
    <property type="entry name" value="At4g02000-like"/>
</dbReference>
<reference evidence="2" key="2">
    <citation type="journal article" date="2023" name="Plants (Basel)">
        <title>Annotation of the Turnera subulata (Passifloraceae) Draft Genome Reveals the S-Locus Evolved after the Divergence of Turneroideae from Passifloroideae in a Stepwise Manner.</title>
        <authorList>
            <person name="Henning P.M."/>
            <person name="Roalson E.H."/>
            <person name="Mir W."/>
            <person name="McCubbin A.G."/>
            <person name="Shore J.S."/>
        </authorList>
    </citation>
    <scope>NUCLEOTIDE SEQUENCE</scope>
    <source>
        <strain evidence="2">F60SS</strain>
    </source>
</reference>
<dbReference type="Proteomes" id="UP001141552">
    <property type="component" value="Unassembled WGS sequence"/>
</dbReference>
<evidence type="ECO:0008006" key="4">
    <source>
        <dbReference type="Google" id="ProtNLM"/>
    </source>
</evidence>
<gene>
    <name evidence="2" type="ORF">Tsubulata_017613</name>
</gene>
<dbReference type="AlphaFoldDB" id="A0A9Q0IYD0"/>
<protein>
    <recommendedName>
        <fullName evidence="4">DUF4283 domain-containing protein</fullName>
    </recommendedName>
</protein>
<dbReference type="PANTHER" id="PTHR31286:SF180">
    <property type="entry name" value="OS10G0362600 PROTEIN"/>
    <property type="match status" value="1"/>
</dbReference>
<organism evidence="2 3">
    <name type="scientific">Turnera subulata</name>
    <dbReference type="NCBI Taxonomy" id="218843"/>
    <lineage>
        <taxon>Eukaryota</taxon>
        <taxon>Viridiplantae</taxon>
        <taxon>Streptophyta</taxon>
        <taxon>Embryophyta</taxon>
        <taxon>Tracheophyta</taxon>
        <taxon>Spermatophyta</taxon>
        <taxon>Magnoliopsida</taxon>
        <taxon>eudicotyledons</taxon>
        <taxon>Gunneridae</taxon>
        <taxon>Pentapetalae</taxon>
        <taxon>rosids</taxon>
        <taxon>fabids</taxon>
        <taxon>Malpighiales</taxon>
        <taxon>Passifloraceae</taxon>
        <taxon>Turnera</taxon>
    </lineage>
</organism>